<comment type="caution">
    <text evidence="3">The sequence shown here is derived from an EMBL/GenBank/DDBJ whole genome shotgun (WGS) entry which is preliminary data.</text>
</comment>
<evidence type="ECO:0000313" key="4">
    <source>
        <dbReference type="Proteomes" id="UP001610444"/>
    </source>
</evidence>
<sequence length="364" mass="40724">MNEYGKVVEVFLNCTPFVAYIWGPVKFVLQVASSWSDSLDILLSAYEDIGERAPSFLRPSVTMKQLGSTKLDRILDKVNAPNCYLDQETSSEHRENLQSGKWVFDHEEFKQWRNAPAGSNPLLYIHPIPGAGKTTLASVIIETLCAARQPPTLYFYCRHHQEGKDSFIGILRGLLAQILSVDQSLATFFSDKFSDYDKRRFETANAVKEAADIAFSSQSISCVLLDGLDECDPSEAEKVISWFTSRQQQAPLGNDGHIRLLCLGQRTDLLQRMLSGARDISLDTQQRHKEDIKCYIRGKIQSISADFGLDPNTQNNIVSKVSTVANGMFLYAKVVMDNLACQYTLDELMEELSPGVFPDGLDDA</sequence>
<reference evidence="3 4" key="1">
    <citation type="submission" date="2024-07" db="EMBL/GenBank/DDBJ databases">
        <title>Section-level genome sequencing and comparative genomics of Aspergillus sections Usti and Cavernicolus.</title>
        <authorList>
            <consortium name="Lawrence Berkeley National Laboratory"/>
            <person name="Nybo J.L."/>
            <person name="Vesth T.C."/>
            <person name="Theobald S."/>
            <person name="Frisvad J.C."/>
            <person name="Larsen T.O."/>
            <person name="Kjaerboelling I."/>
            <person name="Rothschild-Mancinelli K."/>
            <person name="Lyhne E.K."/>
            <person name="Kogle M.E."/>
            <person name="Barry K."/>
            <person name="Clum A."/>
            <person name="Na H."/>
            <person name="Ledsgaard L."/>
            <person name="Lin J."/>
            <person name="Lipzen A."/>
            <person name="Kuo A."/>
            <person name="Riley R."/>
            <person name="Mondo S."/>
            <person name="LaButti K."/>
            <person name="Haridas S."/>
            <person name="Pangalinan J."/>
            <person name="Salamov A.A."/>
            <person name="Simmons B.A."/>
            <person name="Magnuson J.K."/>
            <person name="Chen J."/>
            <person name="Drula E."/>
            <person name="Henrissat B."/>
            <person name="Wiebenga A."/>
            <person name="Lubbers R.J."/>
            <person name="Gomes A.C."/>
            <person name="Macurrencykelacurrency M.R."/>
            <person name="Stajich J."/>
            <person name="Grigoriev I.V."/>
            <person name="Mortensen U.H."/>
            <person name="De vries R.P."/>
            <person name="Baker S.E."/>
            <person name="Andersen M.R."/>
        </authorList>
    </citation>
    <scope>NUCLEOTIDE SEQUENCE [LARGE SCALE GENOMIC DNA]</scope>
    <source>
        <strain evidence="3 4">CBS 756.74</strain>
    </source>
</reference>
<dbReference type="RefSeq" id="XP_070894738.1">
    <property type="nucleotide sequence ID" value="XM_071046844.1"/>
</dbReference>
<organism evidence="3 4">
    <name type="scientific">Aspergillus pseudodeflectus</name>
    <dbReference type="NCBI Taxonomy" id="176178"/>
    <lineage>
        <taxon>Eukaryota</taxon>
        <taxon>Fungi</taxon>
        <taxon>Dikarya</taxon>
        <taxon>Ascomycota</taxon>
        <taxon>Pezizomycotina</taxon>
        <taxon>Eurotiomycetes</taxon>
        <taxon>Eurotiomycetidae</taxon>
        <taxon>Eurotiales</taxon>
        <taxon>Aspergillaceae</taxon>
        <taxon>Aspergillus</taxon>
        <taxon>Aspergillus subgen. Nidulantes</taxon>
    </lineage>
</organism>
<evidence type="ECO:0000256" key="1">
    <source>
        <dbReference type="ARBA" id="ARBA00022737"/>
    </source>
</evidence>
<gene>
    <name evidence="3" type="ORF">BJX68DRAFT_270965</name>
</gene>
<evidence type="ECO:0000259" key="2">
    <source>
        <dbReference type="Pfam" id="PF24883"/>
    </source>
</evidence>
<dbReference type="Proteomes" id="UP001610444">
    <property type="component" value="Unassembled WGS sequence"/>
</dbReference>
<dbReference type="PANTHER" id="PTHR10039">
    <property type="entry name" value="AMELOGENIN"/>
    <property type="match status" value="1"/>
</dbReference>
<keyword evidence="4" id="KW-1185">Reference proteome</keyword>
<feature type="domain" description="Nephrocystin 3-like N-terminal" evidence="2">
    <location>
        <begin position="99"/>
        <end position="251"/>
    </location>
</feature>
<dbReference type="GeneID" id="98162008"/>
<accession>A0ABR4JRT5</accession>
<dbReference type="Pfam" id="PF24883">
    <property type="entry name" value="NPHP3_N"/>
    <property type="match status" value="1"/>
</dbReference>
<dbReference type="InterPro" id="IPR056884">
    <property type="entry name" value="NPHP3-like_N"/>
</dbReference>
<dbReference type="EMBL" id="JBFXLR010000055">
    <property type="protein sequence ID" value="KAL2841782.1"/>
    <property type="molecule type" value="Genomic_DNA"/>
</dbReference>
<protein>
    <recommendedName>
        <fullName evidence="2">Nephrocystin 3-like N-terminal domain-containing protein</fullName>
    </recommendedName>
</protein>
<dbReference type="Gene3D" id="3.40.50.300">
    <property type="entry name" value="P-loop containing nucleotide triphosphate hydrolases"/>
    <property type="match status" value="1"/>
</dbReference>
<proteinExistence type="predicted"/>
<name>A0ABR4JRT5_9EURO</name>
<evidence type="ECO:0000313" key="3">
    <source>
        <dbReference type="EMBL" id="KAL2841782.1"/>
    </source>
</evidence>
<dbReference type="PANTHER" id="PTHR10039:SF14">
    <property type="entry name" value="NACHT DOMAIN-CONTAINING PROTEIN"/>
    <property type="match status" value="1"/>
</dbReference>
<keyword evidence="1" id="KW-0677">Repeat</keyword>
<dbReference type="InterPro" id="IPR027417">
    <property type="entry name" value="P-loop_NTPase"/>
</dbReference>
<dbReference type="SUPFAM" id="SSF52540">
    <property type="entry name" value="P-loop containing nucleoside triphosphate hydrolases"/>
    <property type="match status" value="1"/>
</dbReference>